<keyword evidence="5" id="KW-0560">Oxidoreductase</keyword>
<evidence type="ECO:0000313" key="7">
    <source>
        <dbReference type="EMBL" id="HIU33764.1"/>
    </source>
</evidence>
<keyword evidence="3" id="KW-0285">Flavoprotein</keyword>
<dbReference type="InterPro" id="IPR000415">
    <property type="entry name" value="Nitroreductase-like"/>
</dbReference>
<dbReference type="PANTHER" id="PTHR43673">
    <property type="entry name" value="NAD(P)H NITROREDUCTASE YDGI-RELATED"/>
    <property type="match status" value="1"/>
</dbReference>
<feature type="domain" description="Nitroreductase" evidence="6">
    <location>
        <begin position="8"/>
        <end position="160"/>
    </location>
</feature>
<dbReference type="Pfam" id="PF00881">
    <property type="entry name" value="Nitroreductase"/>
    <property type="match status" value="1"/>
</dbReference>
<comment type="cofactor">
    <cofactor evidence="1">
        <name>FMN</name>
        <dbReference type="ChEBI" id="CHEBI:58210"/>
    </cofactor>
</comment>
<name>A0A9D1IDC0_9FIRM</name>
<reference evidence="7" key="2">
    <citation type="journal article" date="2021" name="PeerJ">
        <title>Extensive microbial diversity within the chicken gut microbiome revealed by metagenomics and culture.</title>
        <authorList>
            <person name="Gilroy R."/>
            <person name="Ravi A."/>
            <person name="Getino M."/>
            <person name="Pursley I."/>
            <person name="Horton D.L."/>
            <person name="Alikhan N.F."/>
            <person name="Baker D."/>
            <person name="Gharbi K."/>
            <person name="Hall N."/>
            <person name="Watson M."/>
            <person name="Adriaenssens E.M."/>
            <person name="Foster-Nyarko E."/>
            <person name="Jarju S."/>
            <person name="Secka A."/>
            <person name="Antonio M."/>
            <person name="Oren A."/>
            <person name="Chaudhuri R.R."/>
            <person name="La Ragione R."/>
            <person name="Hildebrand F."/>
            <person name="Pallen M.J."/>
        </authorList>
    </citation>
    <scope>NUCLEOTIDE SEQUENCE</scope>
    <source>
        <strain evidence="7">ChiHcec3-11533</strain>
    </source>
</reference>
<dbReference type="CDD" id="cd02136">
    <property type="entry name" value="PnbA_NfnB-like"/>
    <property type="match status" value="1"/>
</dbReference>
<dbReference type="Gene3D" id="3.40.109.10">
    <property type="entry name" value="NADH Oxidase"/>
    <property type="match status" value="1"/>
</dbReference>
<reference evidence="7" key="1">
    <citation type="submission" date="2020-10" db="EMBL/GenBank/DDBJ databases">
        <authorList>
            <person name="Gilroy R."/>
        </authorList>
    </citation>
    <scope>NUCLEOTIDE SEQUENCE</scope>
    <source>
        <strain evidence="7">ChiHcec3-11533</strain>
    </source>
</reference>
<comment type="similarity">
    <text evidence="2">Belongs to the nitroreductase family.</text>
</comment>
<evidence type="ECO:0000256" key="2">
    <source>
        <dbReference type="ARBA" id="ARBA00007118"/>
    </source>
</evidence>
<evidence type="ECO:0000256" key="3">
    <source>
        <dbReference type="ARBA" id="ARBA00022630"/>
    </source>
</evidence>
<protein>
    <submittedName>
        <fullName evidence="7">Nitroreductase</fullName>
    </submittedName>
</protein>
<dbReference type="EMBL" id="DVMU01000092">
    <property type="protein sequence ID" value="HIU33764.1"/>
    <property type="molecule type" value="Genomic_DNA"/>
</dbReference>
<evidence type="ECO:0000256" key="4">
    <source>
        <dbReference type="ARBA" id="ARBA00022643"/>
    </source>
</evidence>
<gene>
    <name evidence="7" type="ORF">IAB02_04305</name>
</gene>
<comment type="caution">
    <text evidence="7">The sequence shown here is derived from an EMBL/GenBank/DDBJ whole genome shotgun (WGS) entry which is preliminary data.</text>
</comment>
<dbReference type="InterPro" id="IPR029479">
    <property type="entry name" value="Nitroreductase"/>
</dbReference>
<evidence type="ECO:0000259" key="6">
    <source>
        <dbReference type="Pfam" id="PF00881"/>
    </source>
</evidence>
<evidence type="ECO:0000256" key="1">
    <source>
        <dbReference type="ARBA" id="ARBA00001917"/>
    </source>
</evidence>
<proteinExistence type="inferred from homology"/>
<sequence>MNPVLQAIRDRRSIRGYTPEPLQPEQLEKILQAALEAPSARNTQPWHFSAVTNQALLDEFDADFHEITRATRDLKDSYHLFFHAPAVVFLSTPEQAPTSFSQIDCGIAVENMALAAQSLGLGSVILGMPKDVFLSPRGEYYRRKMDFPEGYQFAIAIALGNPATTKDAHPIQEGLISYIR</sequence>
<accession>A0A9D1IDC0</accession>
<dbReference type="PANTHER" id="PTHR43673:SF2">
    <property type="entry name" value="NITROREDUCTASE"/>
    <property type="match status" value="1"/>
</dbReference>
<evidence type="ECO:0000313" key="8">
    <source>
        <dbReference type="Proteomes" id="UP000824072"/>
    </source>
</evidence>
<dbReference type="SUPFAM" id="SSF55469">
    <property type="entry name" value="FMN-dependent nitroreductase-like"/>
    <property type="match status" value="1"/>
</dbReference>
<dbReference type="GO" id="GO:0016491">
    <property type="term" value="F:oxidoreductase activity"/>
    <property type="evidence" value="ECO:0007669"/>
    <property type="project" value="UniProtKB-KW"/>
</dbReference>
<dbReference type="AlphaFoldDB" id="A0A9D1IDC0"/>
<keyword evidence="4" id="KW-0288">FMN</keyword>
<organism evidence="7 8">
    <name type="scientific">Candidatus Pullichristensenella excrementigallinarum</name>
    <dbReference type="NCBI Taxonomy" id="2840907"/>
    <lineage>
        <taxon>Bacteria</taxon>
        <taxon>Bacillati</taxon>
        <taxon>Bacillota</taxon>
        <taxon>Clostridia</taxon>
        <taxon>Candidatus Pullichristensenella</taxon>
    </lineage>
</organism>
<evidence type="ECO:0000256" key="5">
    <source>
        <dbReference type="ARBA" id="ARBA00023002"/>
    </source>
</evidence>
<dbReference type="Proteomes" id="UP000824072">
    <property type="component" value="Unassembled WGS sequence"/>
</dbReference>